<sequence>MKLREAKYTKCIIYSVTEGEIENLTCIFNDLTMRNHSSTKIDKCTFLTFFRIPVSFIQGLFGERLFAAFDIKGVKFLEIEDFLRGIENFVCSSNEKIISNFFELCIFSKSAGITRNDLQLILKLWLISDRKPDFFGTKEYSLRTCTSSSEDSNFSLADSILYEYSSNKKTLSLTDFTTFVHENPIILQNYINCFHTKSWHESNSTIKSSFIIKRTLISQAFTPKSEFFTSKLSIIKEKKQECLCTIKGHILYIYTLDKKSTPLDAIYLINCYIKNNQNTFTIYQINVIEPRLTFTTTSTSLLEEFLSNLRQAGEMNKFSEIFDLGERIGHGKFSDVHYAIEKSTQAKYAVKLIKRKKQDLIERELIHNEVCILSLLNHKGVAKFKNYYANSTHSFIVEEYLEGGDLQKNIYILTEKQIKSIIKQLLEIIKYIHEIGIVHRDIKLENIILVKDHEEIMVKLVDFGLSNFLIPGNVFNNVCGTIGYTAPEIHMKRGYGKEVDIWSLGVVVYILLEKKLPFKGHTAEEIVKETIDGTPDYSRFSKHSEFSEDFVKGLLEKDVNKRSTVDEALKHLWLT</sequence>
<keyword evidence="6" id="KW-1185">Reference proteome</keyword>
<dbReference type="InterPro" id="IPR017441">
    <property type="entry name" value="Protein_kinase_ATP_BS"/>
</dbReference>
<feature type="binding site" evidence="3">
    <location>
        <position position="351"/>
    </location>
    <ligand>
        <name>ATP</name>
        <dbReference type="ChEBI" id="CHEBI:30616"/>
    </ligand>
</feature>
<feature type="domain" description="Protein kinase" evidence="4">
    <location>
        <begin position="322"/>
        <end position="574"/>
    </location>
</feature>
<protein>
    <recommendedName>
        <fullName evidence="4">Protein kinase domain-containing protein</fullName>
    </recommendedName>
</protein>
<evidence type="ECO:0000313" key="6">
    <source>
        <dbReference type="Proteomes" id="UP000187209"/>
    </source>
</evidence>
<keyword evidence="2 3" id="KW-0067">ATP-binding</keyword>
<dbReference type="AlphaFoldDB" id="A0A1R2D4S3"/>
<dbReference type="Proteomes" id="UP000187209">
    <property type="component" value="Unassembled WGS sequence"/>
</dbReference>
<evidence type="ECO:0000259" key="4">
    <source>
        <dbReference type="PROSITE" id="PS50011"/>
    </source>
</evidence>
<dbReference type="SUPFAM" id="SSF56112">
    <property type="entry name" value="Protein kinase-like (PK-like)"/>
    <property type="match status" value="1"/>
</dbReference>
<dbReference type="OrthoDB" id="332354at2759"/>
<accession>A0A1R2D4S3</accession>
<dbReference type="InterPro" id="IPR001849">
    <property type="entry name" value="PH_domain"/>
</dbReference>
<dbReference type="InterPro" id="IPR011992">
    <property type="entry name" value="EF-hand-dom_pair"/>
</dbReference>
<dbReference type="Gene3D" id="1.10.510.10">
    <property type="entry name" value="Transferase(Phosphotransferase) domain 1"/>
    <property type="match status" value="1"/>
</dbReference>
<dbReference type="SMART" id="SM00233">
    <property type="entry name" value="PH"/>
    <property type="match status" value="1"/>
</dbReference>
<dbReference type="Gene3D" id="1.10.238.10">
    <property type="entry name" value="EF-hand"/>
    <property type="match status" value="1"/>
</dbReference>
<name>A0A1R2D4S3_9CILI</name>
<dbReference type="PROSITE" id="PS50011">
    <property type="entry name" value="PROTEIN_KINASE_DOM"/>
    <property type="match status" value="1"/>
</dbReference>
<dbReference type="EMBL" id="MPUH01000002">
    <property type="protein sequence ID" value="OMJ96257.1"/>
    <property type="molecule type" value="Genomic_DNA"/>
</dbReference>
<dbReference type="GO" id="GO:0005524">
    <property type="term" value="F:ATP binding"/>
    <property type="evidence" value="ECO:0007669"/>
    <property type="project" value="UniProtKB-UniRule"/>
</dbReference>
<dbReference type="InterPro" id="IPR000719">
    <property type="entry name" value="Prot_kinase_dom"/>
</dbReference>
<dbReference type="SUPFAM" id="SSF47473">
    <property type="entry name" value="EF-hand"/>
    <property type="match status" value="1"/>
</dbReference>
<dbReference type="InterPro" id="IPR011009">
    <property type="entry name" value="Kinase-like_dom_sf"/>
</dbReference>
<gene>
    <name evidence="5" type="ORF">SteCoe_222</name>
</gene>
<dbReference type="InterPro" id="IPR008271">
    <property type="entry name" value="Ser/Thr_kinase_AS"/>
</dbReference>
<dbReference type="PROSITE" id="PS00108">
    <property type="entry name" value="PROTEIN_KINASE_ST"/>
    <property type="match status" value="1"/>
</dbReference>
<evidence type="ECO:0000256" key="2">
    <source>
        <dbReference type="ARBA" id="ARBA00022840"/>
    </source>
</evidence>
<evidence type="ECO:0000313" key="5">
    <source>
        <dbReference type="EMBL" id="OMJ96257.1"/>
    </source>
</evidence>
<dbReference type="GO" id="GO:0004672">
    <property type="term" value="F:protein kinase activity"/>
    <property type="evidence" value="ECO:0007669"/>
    <property type="project" value="InterPro"/>
</dbReference>
<reference evidence="5 6" key="1">
    <citation type="submission" date="2016-11" db="EMBL/GenBank/DDBJ databases">
        <title>The macronuclear genome of Stentor coeruleus: a giant cell with tiny introns.</title>
        <authorList>
            <person name="Slabodnick M."/>
            <person name="Ruby J.G."/>
            <person name="Reiff S.B."/>
            <person name="Swart E.C."/>
            <person name="Gosai S."/>
            <person name="Prabakaran S."/>
            <person name="Witkowska E."/>
            <person name="Larue G.E."/>
            <person name="Fisher S."/>
            <person name="Freeman R.M."/>
            <person name="Gunawardena J."/>
            <person name="Chu W."/>
            <person name="Stover N.A."/>
            <person name="Gregory B.D."/>
            <person name="Nowacki M."/>
            <person name="Derisi J."/>
            <person name="Roy S.W."/>
            <person name="Marshall W.F."/>
            <person name="Sood P."/>
        </authorList>
    </citation>
    <scope>NUCLEOTIDE SEQUENCE [LARGE SCALE GENOMIC DNA]</scope>
    <source>
        <strain evidence="5">WM001</strain>
    </source>
</reference>
<dbReference type="PANTHER" id="PTHR24347">
    <property type="entry name" value="SERINE/THREONINE-PROTEIN KINASE"/>
    <property type="match status" value="1"/>
</dbReference>
<dbReference type="Pfam" id="PF00069">
    <property type="entry name" value="Pkinase"/>
    <property type="match status" value="1"/>
</dbReference>
<dbReference type="SUPFAM" id="SSF50729">
    <property type="entry name" value="PH domain-like"/>
    <property type="match status" value="1"/>
</dbReference>
<keyword evidence="1 3" id="KW-0547">Nucleotide-binding</keyword>
<comment type="caution">
    <text evidence="5">The sequence shown here is derived from an EMBL/GenBank/DDBJ whole genome shotgun (WGS) entry which is preliminary data.</text>
</comment>
<dbReference type="PROSITE" id="PS00107">
    <property type="entry name" value="PROTEIN_KINASE_ATP"/>
    <property type="match status" value="1"/>
</dbReference>
<proteinExistence type="predicted"/>
<dbReference type="SMART" id="SM00220">
    <property type="entry name" value="S_TKc"/>
    <property type="match status" value="1"/>
</dbReference>
<evidence type="ECO:0000256" key="1">
    <source>
        <dbReference type="ARBA" id="ARBA00022741"/>
    </source>
</evidence>
<evidence type="ECO:0000256" key="3">
    <source>
        <dbReference type="PROSITE-ProRule" id="PRU10141"/>
    </source>
</evidence>
<organism evidence="5 6">
    <name type="scientific">Stentor coeruleus</name>
    <dbReference type="NCBI Taxonomy" id="5963"/>
    <lineage>
        <taxon>Eukaryota</taxon>
        <taxon>Sar</taxon>
        <taxon>Alveolata</taxon>
        <taxon>Ciliophora</taxon>
        <taxon>Postciliodesmatophora</taxon>
        <taxon>Heterotrichea</taxon>
        <taxon>Heterotrichida</taxon>
        <taxon>Stentoridae</taxon>
        <taxon>Stentor</taxon>
    </lineage>
</organism>